<dbReference type="InterPro" id="IPR036291">
    <property type="entry name" value="NAD(P)-bd_dom_sf"/>
</dbReference>
<proteinExistence type="predicted"/>
<reference evidence="2 3" key="1">
    <citation type="journal article" date="2019" name="Nat. Med.">
        <title>A library of human gut bacterial isolates paired with longitudinal multiomics data enables mechanistic microbiome research.</title>
        <authorList>
            <person name="Poyet M."/>
            <person name="Groussin M."/>
            <person name="Gibbons S.M."/>
            <person name="Avila-Pacheco J."/>
            <person name="Jiang X."/>
            <person name="Kearney S.M."/>
            <person name="Perrotta A.R."/>
            <person name="Berdy B."/>
            <person name="Zhao S."/>
            <person name="Lieberman T.D."/>
            <person name="Swanson P.K."/>
            <person name="Smith M."/>
            <person name="Roesemann S."/>
            <person name="Alexander J.E."/>
            <person name="Rich S.A."/>
            <person name="Livny J."/>
            <person name="Vlamakis H."/>
            <person name="Clish C."/>
            <person name="Bullock K."/>
            <person name="Deik A."/>
            <person name="Scott J."/>
            <person name="Pierce K.A."/>
            <person name="Xavier R.J."/>
            <person name="Alm E.J."/>
        </authorList>
    </citation>
    <scope>NUCLEOTIDE SEQUENCE [LARGE SCALE GENOMIC DNA]</scope>
    <source>
        <strain evidence="2 3">BIOML-A41</strain>
    </source>
</reference>
<dbReference type="RefSeq" id="WP_122297760.1">
    <property type="nucleotide sequence ID" value="NZ_AP019729.1"/>
</dbReference>
<dbReference type="Gene3D" id="3.40.50.720">
    <property type="entry name" value="NAD(P)-binding Rossmann-like Domain"/>
    <property type="match status" value="1"/>
</dbReference>
<evidence type="ECO:0000313" key="3">
    <source>
        <dbReference type="Proteomes" id="UP000463337"/>
    </source>
</evidence>
<dbReference type="Pfam" id="PF02558">
    <property type="entry name" value="ApbA"/>
    <property type="match status" value="1"/>
</dbReference>
<comment type="caution">
    <text evidence="2">The sequence shown here is derived from an EMBL/GenBank/DDBJ whole genome shotgun (WGS) entry which is preliminary data.</text>
</comment>
<dbReference type="EMBL" id="WKLT01000025">
    <property type="protein sequence ID" value="MRY60107.1"/>
    <property type="molecule type" value="Genomic_DNA"/>
</dbReference>
<gene>
    <name evidence="2" type="ORF">GKD59_19840</name>
</gene>
<dbReference type="InterPro" id="IPR013332">
    <property type="entry name" value="KPR_N"/>
</dbReference>
<evidence type="ECO:0000313" key="2">
    <source>
        <dbReference type="EMBL" id="MRY60107.1"/>
    </source>
</evidence>
<protein>
    <submittedName>
        <fullName evidence="2">Ketopantoate reductase family protein</fullName>
    </submittedName>
</protein>
<name>A0A415MGR4_PARDI</name>
<sequence>MKILIYGAGIVGTTYGWQLSKAGHEIAVLVRPEKKQAIKEEGIHIHCADFRGGKKEIEDIVFKPDVIDSLSADNNFEYIIVTTNNLHLKEILPVLSKSAGNAHILFFQNMWIDDLDSINKYLSEKQYFFGFPFMVGGGRDAGCIYSAISGLKQSHTPLGEPNGEISERVRKIADAFEDANLKPIIYNQIKIWLITHYAVAAGLSAGIMKAKSGRNFASNSDILKEAIKAIREGLEVCQKLGYNPKAVKANGLYFLPFFIAIPIAKKVYGNEALCLMFDGHTQHSPNEMKKMFEDIITDGEKHGVKVYILKQIKEGIFN</sequence>
<evidence type="ECO:0000259" key="1">
    <source>
        <dbReference type="Pfam" id="PF02558"/>
    </source>
</evidence>
<accession>A0A415MGR4</accession>
<dbReference type="SUPFAM" id="SSF51735">
    <property type="entry name" value="NAD(P)-binding Rossmann-fold domains"/>
    <property type="match status" value="1"/>
</dbReference>
<feature type="domain" description="Ketopantoate reductase N-terminal" evidence="1">
    <location>
        <begin position="3"/>
        <end position="133"/>
    </location>
</feature>
<dbReference type="AlphaFoldDB" id="A0A415MGR4"/>
<organism evidence="2 3">
    <name type="scientific">Parabacteroides distasonis</name>
    <dbReference type="NCBI Taxonomy" id="823"/>
    <lineage>
        <taxon>Bacteria</taxon>
        <taxon>Pseudomonadati</taxon>
        <taxon>Bacteroidota</taxon>
        <taxon>Bacteroidia</taxon>
        <taxon>Bacteroidales</taxon>
        <taxon>Tannerellaceae</taxon>
        <taxon>Parabacteroides</taxon>
    </lineage>
</organism>
<dbReference type="Proteomes" id="UP000463337">
    <property type="component" value="Unassembled WGS sequence"/>
</dbReference>